<accession>A0ABW3EHI9</accession>
<evidence type="ECO:0000313" key="2">
    <source>
        <dbReference type="EMBL" id="MFD0899793.1"/>
    </source>
</evidence>
<dbReference type="EMBL" id="JBHTJA010000005">
    <property type="protein sequence ID" value="MFD0899793.1"/>
    <property type="molecule type" value="Genomic_DNA"/>
</dbReference>
<dbReference type="Proteomes" id="UP001596972">
    <property type="component" value="Unassembled WGS sequence"/>
</dbReference>
<organism evidence="2 3">
    <name type="scientific">Actinomadura sediminis</name>
    <dbReference type="NCBI Taxonomy" id="1038904"/>
    <lineage>
        <taxon>Bacteria</taxon>
        <taxon>Bacillati</taxon>
        <taxon>Actinomycetota</taxon>
        <taxon>Actinomycetes</taxon>
        <taxon>Streptosporangiales</taxon>
        <taxon>Thermomonosporaceae</taxon>
        <taxon>Actinomadura</taxon>
    </lineage>
</organism>
<feature type="transmembrane region" description="Helical" evidence="1">
    <location>
        <begin position="87"/>
        <end position="107"/>
    </location>
</feature>
<keyword evidence="1" id="KW-0812">Transmembrane</keyword>
<feature type="transmembrane region" description="Helical" evidence="1">
    <location>
        <begin position="6"/>
        <end position="23"/>
    </location>
</feature>
<evidence type="ECO:0000256" key="1">
    <source>
        <dbReference type="SAM" id="Phobius"/>
    </source>
</evidence>
<protein>
    <submittedName>
        <fullName evidence="2">Uncharacterized protein</fullName>
    </submittedName>
</protein>
<reference evidence="3" key="1">
    <citation type="journal article" date="2019" name="Int. J. Syst. Evol. Microbiol.">
        <title>The Global Catalogue of Microorganisms (GCM) 10K type strain sequencing project: providing services to taxonomists for standard genome sequencing and annotation.</title>
        <authorList>
            <consortium name="The Broad Institute Genomics Platform"/>
            <consortium name="The Broad Institute Genome Sequencing Center for Infectious Disease"/>
            <person name="Wu L."/>
            <person name="Ma J."/>
        </authorList>
    </citation>
    <scope>NUCLEOTIDE SEQUENCE [LARGE SCALE GENOMIC DNA]</scope>
    <source>
        <strain evidence="3">JCM 31202</strain>
    </source>
</reference>
<evidence type="ECO:0000313" key="3">
    <source>
        <dbReference type="Proteomes" id="UP001596972"/>
    </source>
</evidence>
<keyword evidence="3" id="KW-1185">Reference proteome</keyword>
<name>A0ABW3EHI9_9ACTN</name>
<feature type="transmembrane region" description="Helical" evidence="1">
    <location>
        <begin position="58"/>
        <end position="81"/>
    </location>
</feature>
<sequence length="125" mass="14013">MDHGEFYTTLAQVFPVLLLALLWDSRYLERLREQERRSRDADPVDGVRFWTKGRVRAYTILLALLNITGLGVTVLALSGLYGDSAPLRTALAIILITSLLTLFVRVWGQVVWATREPPSRGAGDD</sequence>
<keyword evidence="1" id="KW-0472">Membrane</keyword>
<dbReference type="RefSeq" id="WP_378296684.1">
    <property type="nucleotide sequence ID" value="NZ_JBHTJA010000005.1"/>
</dbReference>
<proteinExistence type="predicted"/>
<keyword evidence="1" id="KW-1133">Transmembrane helix</keyword>
<gene>
    <name evidence="2" type="ORF">ACFQ11_05280</name>
</gene>
<comment type="caution">
    <text evidence="2">The sequence shown here is derived from an EMBL/GenBank/DDBJ whole genome shotgun (WGS) entry which is preliminary data.</text>
</comment>